<proteinExistence type="predicted"/>
<evidence type="ECO:0000313" key="3">
    <source>
        <dbReference type="Proteomes" id="UP000054270"/>
    </source>
</evidence>
<feature type="signal peptide" evidence="1">
    <location>
        <begin position="1"/>
        <end position="21"/>
    </location>
</feature>
<dbReference type="Proteomes" id="UP000054270">
    <property type="component" value="Unassembled WGS sequence"/>
</dbReference>
<dbReference type="PANTHER" id="PTHR34618:SF1">
    <property type="entry name" value="SECRETED PROTEIN"/>
    <property type="match status" value="1"/>
</dbReference>
<keyword evidence="3" id="KW-1185">Reference proteome</keyword>
<dbReference type="PANTHER" id="PTHR34618">
    <property type="entry name" value="SURFACE PROTEIN MAS1, PUTATIVE-RELATED"/>
    <property type="match status" value="1"/>
</dbReference>
<dbReference type="EMBL" id="KN817558">
    <property type="protein sequence ID" value="KJA21373.1"/>
    <property type="molecule type" value="Genomic_DNA"/>
</dbReference>
<protein>
    <submittedName>
        <fullName evidence="2">Uncharacterized protein</fullName>
    </submittedName>
</protein>
<gene>
    <name evidence="2" type="ORF">HYPSUDRAFT_42008</name>
</gene>
<keyword evidence="1" id="KW-0732">Signal</keyword>
<evidence type="ECO:0000256" key="1">
    <source>
        <dbReference type="SAM" id="SignalP"/>
    </source>
</evidence>
<sequence length="207" mass="20728">MFSKVFTSAALVLALVFQVSAHAAVAPALGVAGGKPVRANVQRPSTAKPCGTVNIASTINSATTVAANAAGVFAVTGTNFNAGADGSRSFTAKVDATGKGTKFVAAKITTNGLAAPTNVGSQALSVTLPAGTKCTGGTTGNKCLVSFTSTSGFGNCVVVTQAKAAKREYLRTGTLAARALLAELAELEARAEESIEVVKRGVSSWFA</sequence>
<reference evidence="3" key="1">
    <citation type="submission" date="2014-04" db="EMBL/GenBank/DDBJ databases">
        <title>Evolutionary Origins and Diversification of the Mycorrhizal Mutualists.</title>
        <authorList>
            <consortium name="DOE Joint Genome Institute"/>
            <consortium name="Mycorrhizal Genomics Consortium"/>
            <person name="Kohler A."/>
            <person name="Kuo A."/>
            <person name="Nagy L.G."/>
            <person name="Floudas D."/>
            <person name="Copeland A."/>
            <person name="Barry K.W."/>
            <person name="Cichocki N."/>
            <person name="Veneault-Fourrey C."/>
            <person name="LaButti K."/>
            <person name="Lindquist E.A."/>
            <person name="Lipzen A."/>
            <person name="Lundell T."/>
            <person name="Morin E."/>
            <person name="Murat C."/>
            <person name="Riley R."/>
            <person name="Ohm R."/>
            <person name="Sun H."/>
            <person name="Tunlid A."/>
            <person name="Henrissat B."/>
            <person name="Grigoriev I.V."/>
            <person name="Hibbett D.S."/>
            <person name="Martin F."/>
        </authorList>
    </citation>
    <scope>NUCLEOTIDE SEQUENCE [LARGE SCALE GENOMIC DNA]</scope>
    <source>
        <strain evidence="3">FD-334 SS-4</strain>
    </source>
</reference>
<dbReference type="InterPro" id="IPR021476">
    <property type="entry name" value="Egh16-like"/>
</dbReference>
<dbReference type="OMA" id="CNGGASK"/>
<dbReference type="OrthoDB" id="3241054at2759"/>
<dbReference type="AlphaFoldDB" id="A0A0D2MCY4"/>
<name>A0A0D2MCY4_HYPSF</name>
<evidence type="ECO:0000313" key="2">
    <source>
        <dbReference type="EMBL" id="KJA21373.1"/>
    </source>
</evidence>
<organism evidence="2 3">
    <name type="scientific">Hypholoma sublateritium (strain FD-334 SS-4)</name>
    <dbReference type="NCBI Taxonomy" id="945553"/>
    <lineage>
        <taxon>Eukaryota</taxon>
        <taxon>Fungi</taxon>
        <taxon>Dikarya</taxon>
        <taxon>Basidiomycota</taxon>
        <taxon>Agaricomycotina</taxon>
        <taxon>Agaricomycetes</taxon>
        <taxon>Agaricomycetidae</taxon>
        <taxon>Agaricales</taxon>
        <taxon>Agaricineae</taxon>
        <taxon>Strophariaceae</taxon>
        <taxon>Hypholoma</taxon>
    </lineage>
</organism>
<accession>A0A0D2MCY4</accession>
<dbReference type="STRING" id="945553.A0A0D2MCY4"/>
<feature type="chain" id="PRO_5002247648" evidence="1">
    <location>
        <begin position="22"/>
        <end position="207"/>
    </location>
</feature>
<dbReference type="Pfam" id="PF11327">
    <property type="entry name" value="Egh16-like"/>
    <property type="match status" value="1"/>
</dbReference>